<accession>A0A1Q9A705</accession>
<sequence length="59" mass="6452">MAASDPMTQPGAMRTSRPAYSIGPKSGNRFSEKSNAKTKSERIVPIPFFGAISWRPLKV</sequence>
<evidence type="ECO:0000313" key="3">
    <source>
        <dbReference type="Proteomes" id="UP000185598"/>
    </source>
</evidence>
<dbReference type="Proteomes" id="UP000185598">
    <property type="component" value="Unassembled WGS sequence"/>
</dbReference>
<dbReference type="STRING" id="887144.BJF91_13775"/>
<reference evidence="2 3" key="1">
    <citation type="submission" date="2016-09" db="EMBL/GenBank/DDBJ databases">
        <title>Rhizobium oryziradicis sp. nov., isolated from the root of rice.</title>
        <authorList>
            <person name="Zhao J."/>
            <person name="Zhang X."/>
        </authorList>
    </citation>
    <scope>NUCLEOTIDE SEQUENCE [LARGE SCALE GENOMIC DNA]</scope>
    <source>
        <strain evidence="2 3">14971</strain>
    </source>
</reference>
<protein>
    <submittedName>
        <fullName evidence="2">Uncharacterized protein</fullName>
    </submittedName>
</protein>
<name>A0A1Q9A705_9HYPH</name>
<keyword evidence="3" id="KW-1185">Reference proteome</keyword>
<dbReference type="EMBL" id="MKIN01000021">
    <property type="protein sequence ID" value="OLP50366.1"/>
    <property type="molecule type" value="Genomic_DNA"/>
</dbReference>
<gene>
    <name evidence="2" type="ORF">BJF91_13775</name>
</gene>
<evidence type="ECO:0000313" key="2">
    <source>
        <dbReference type="EMBL" id="OLP50366.1"/>
    </source>
</evidence>
<comment type="caution">
    <text evidence="2">The sequence shown here is derived from an EMBL/GenBank/DDBJ whole genome shotgun (WGS) entry which is preliminary data.</text>
</comment>
<proteinExistence type="predicted"/>
<dbReference type="AlphaFoldDB" id="A0A1Q9A705"/>
<organism evidence="2 3">
    <name type="scientific">Allorhizobium taibaishanense</name>
    <dbReference type="NCBI Taxonomy" id="887144"/>
    <lineage>
        <taxon>Bacteria</taxon>
        <taxon>Pseudomonadati</taxon>
        <taxon>Pseudomonadota</taxon>
        <taxon>Alphaproteobacteria</taxon>
        <taxon>Hyphomicrobiales</taxon>
        <taxon>Rhizobiaceae</taxon>
        <taxon>Rhizobium/Agrobacterium group</taxon>
        <taxon>Allorhizobium</taxon>
    </lineage>
</organism>
<feature type="region of interest" description="Disordered" evidence="1">
    <location>
        <begin position="1"/>
        <end position="37"/>
    </location>
</feature>
<evidence type="ECO:0000256" key="1">
    <source>
        <dbReference type="SAM" id="MobiDB-lite"/>
    </source>
</evidence>